<dbReference type="AlphaFoldDB" id="A0A9P9EDH5"/>
<evidence type="ECO:0000259" key="1">
    <source>
        <dbReference type="Pfam" id="PF14479"/>
    </source>
</evidence>
<keyword evidence="2" id="KW-0640">Prion</keyword>
<gene>
    <name evidence="2" type="ORF">B0J13DRAFT_480117</name>
</gene>
<dbReference type="Gene3D" id="1.20.120.1020">
    <property type="entry name" value="Prion-inhibition and propagation, HeLo domain"/>
    <property type="match status" value="2"/>
</dbReference>
<comment type="caution">
    <text evidence="2">The sequence shown here is derived from an EMBL/GenBank/DDBJ whole genome shotgun (WGS) entry which is preliminary data.</text>
</comment>
<dbReference type="OrthoDB" id="20872at2759"/>
<dbReference type="InterPro" id="IPR029498">
    <property type="entry name" value="HeLo_dom"/>
</dbReference>
<keyword evidence="2" id="KW-0034">Amyloid</keyword>
<feature type="domain" description="Prion-inhibition and propagation HeLo" evidence="1">
    <location>
        <begin position="16"/>
        <end position="113"/>
    </location>
</feature>
<accession>A0A9P9EDH5</accession>
<dbReference type="Proteomes" id="UP000717696">
    <property type="component" value="Unassembled WGS sequence"/>
</dbReference>
<dbReference type="EMBL" id="JAGMUU010000017">
    <property type="protein sequence ID" value="KAH7134546.1"/>
    <property type="molecule type" value="Genomic_DNA"/>
</dbReference>
<feature type="non-terminal residue" evidence="2">
    <location>
        <position position="195"/>
    </location>
</feature>
<protein>
    <submittedName>
        <fullName evidence="2">Prion-inhibition and propagation-domain-containing protein</fullName>
    </submittedName>
</protein>
<reference evidence="2" key="1">
    <citation type="journal article" date="2021" name="Nat. Commun.">
        <title>Genetic determinants of endophytism in the Arabidopsis root mycobiome.</title>
        <authorList>
            <person name="Mesny F."/>
            <person name="Miyauchi S."/>
            <person name="Thiergart T."/>
            <person name="Pickel B."/>
            <person name="Atanasova L."/>
            <person name="Karlsson M."/>
            <person name="Huettel B."/>
            <person name="Barry K.W."/>
            <person name="Haridas S."/>
            <person name="Chen C."/>
            <person name="Bauer D."/>
            <person name="Andreopoulos W."/>
            <person name="Pangilinan J."/>
            <person name="LaButti K."/>
            <person name="Riley R."/>
            <person name="Lipzen A."/>
            <person name="Clum A."/>
            <person name="Drula E."/>
            <person name="Henrissat B."/>
            <person name="Kohler A."/>
            <person name="Grigoriev I.V."/>
            <person name="Martin F.M."/>
            <person name="Hacquard S."/>
        </authorList>
    </citation>
    <scope>NUCLEOTIDE SEQUENCE</scope>
    <source>
        <strain evidence="2">MPI-CAGE-AT-0021</strain>
    </source>
</reference>
<sequence>MAEVSSDVASPLSVDAVEALFNHCFDCFVYIQRSPRFQRVFQRSRRKFNIASVRLSGWGAAVGINKEVRFTIDTPSDRDSQQLRAILEEIELLLQTAQKSSKWYEINPTQDDLARFEVEDTAESALCNNKNFEKLADQIMGLVEDLERLFPVETTSRRVVELENEGVDNEPSLLAMRDTNAGTGSILSKAAPEKL</sequence>
<evidence type="ECO:0000313" key="2">
    <source>
        <dbReference type="EMBL" id="KAH7134546.1"/>
    </source>
</evidence>
<evidence type="ECO:0000313" key="3">
    <source>
        <dbReference type="Proteomes" id="UP000717696"/>
    </source>
</evidence>
<keyword evidence="3" id="KW-1185">Reference proteome</keyword>
<dbReference type="InterPro" id="IPR038305">
    <property type="entry name" value="HeLo_sf"/>
</dbReference>
<name>A0A9P9EDH5_9HYPO</name>
<feature type="non-terminal residue" evidence="2">
    <location>
        <position position="1"/>
    </location>
</feature>
<organism evidence="2 3">
    <name type="scientific">Dactylonectria estremocensis</name>
    <dbReference type="NCBI Taxonomy" id="1079267"/>
    <lineage>
        <taxon>Eukaryota</taxon>
        <taxon>Fungi</taxon>
        <taxon>Dikarya</taxon>
        <taxon>Ascomycota</taxon>
        <taxon>Pezizomycotina</taxon>
        <taxon>Sordariomycetes</taxon>
        <taxon>Hypocreomycetidae</taxon>
        <taxon>Hypocreales</taxon>
        <taxon>Nectriaceae</taxon>
        <taxon>Dactylonectria</taxon>
    </lineage>
</organism>
<dbReference type="Pfam" id="PF14479">
    <property type="entry name" value="HeLo"/>
    <property type="match status" value="1"/>
</dbReference>
<proteinExistence type="predicted"/>